<gene>
    <name evidence="2" type="ORF">SAMN02745199_0941</name>
</gene>
<organism evidence="2 3">
    <name type="scientific">Thermosipho atlanticus DSM 15807</name>
    <dbReference type="NCBI Taxonomy" id="1123380"/>
    <lineage>
        <taxon>Bacteria</taxon>
        <taxon>Thermotogati</taxon>
        <taxon>Thermotogota</taxon>
        <taxon>Thermotogae</taxon>
        <taxon>Thermotogales</taxon>
        <taxon>Fervidobacteriaceae</taxon>
        <taxon>Thermosipho</taxon>
    </lineage>
</organism>
<accession>A0A1M5SN13</accession>
<feature type="transmembrane region" description="Helical" evidence="1">
    <location>
        <begin position="80"/>
        <end position="102"/>
    </location>
</feature>
<reference evidence="3" key="1">
    <citation type="submission" date="2016-11" db="EMBL/GenBank/DDBJ databases">
        <authorList>
            <person name="Varghese N."/>
            <person name="Submissions S."/>
        </authorList>
    </citation>
    <scope>NUCLEOTIDE SEQUENCE [LARGE SCALE GENOMIC DNA]</scope>
    <source>
        <strain evidence="3">DSM 15807</strain>
    </source>
</reference>
<evidence type="ECO:0000313" key="2">
    <source>
        <dbReference type="EMBL" id="SHH39343.1"/>
    </source>
</evidence>
<dbReference type="STRING" id="1123380.SAMN02745199_0941"/>
<dbReference type="RefSeq" id="WP_073072787.1">
    <property type="nucleotide sequence ID" value="NZ_FQXN01000003.1"/>
</dbReference>
<dbReference type="OrthoDB" id="46710at2"/>
<keyword evidence="3" id="KW-1185">Reference proteome</keyword>
<keyword evidence="1" id="KW-1133">Transmembrane helix</keyword>
<protein>
    <submittedName>
        <fullName evidence="2">Uncharacterized protein</fullName>
    </submittedName>
</protein>
<feature type="transmembrane region" description="Helical" evidence="1">
    <location>
        <begin position="7"/>
        <end position="30"/>
    </location>
</feature>
<evidence type="ECO:0000313" key="3">
    <source>
        <dbReference type="Proteomes" id="UP000242592"/>
    </source>
</evidence>
<proteinExistence type="predicted"/>
<dbReference type="AlphaFoldDB" id="A0A1M5SN13"/>
<keyword evidence="1" id="KW-0472">Membrane</keyword>
<dbReference type="Proteomes" id="UP000242592">
    <property type="component" value="Unassembled WGS sequence"/>
</dbReference>
<dbReference type="EMBL" id="FQXN01000003">
    <property type="protein sequence ID" value="SHH39343.1"/>
    <property type="molecule type" value="Genomic_DNA"/>
</dbReference>
<keyword evidence="1" id="KW-0812">Transmembrane</keyword>
<feature type="transmembrane region" description="Helical" evidence="1">
    <location>
        <begin position="122"/>
        <end position="146"/>
    </location>
</feature>
<name>A0A1M5SN13_9BACT</name>
<feature type="transmembrane region" description="Helical" evidence="1">
    <location>
        <begin position="50"/>
        <end position="68"/>
    </location>
</feature>
<sequence>MKNFYLFLTYVFGTIIAFLGLLIITFYFSFSYISPLIESIFSIKINLTYALFYIALSFLLSGFFMGIYSITKSSSEKSKFWIFFSSMFALGSFGFQLYKLAILGPTWIGIEFFGTNGNKLEAMYISGILFLINFLSLVVSFSVFWAETKKE</sequence>
<evidence type="ECO:0000256" key="1">
    <source>
        <dbReference type="SAM" id="Phobius"/>
    </source>
</evidence>